<gene>
    <name evidence="2" type="ORF">PG997_015072</name>
</gene>
<reference evidence="2 3" key="1">
    <citation type="submission" date="2023-01" db="EMBL/GenBank/DDBJ databases">
        <title>Analysis of 21 Apiospora genomes using comparative genomics revels a genus with tremendous synthesis potential of carbohydrate active enzymes and secondary metabolites.</title>
        <authorList>
            <person name="Sorensen T."/>
        </authorList>
    </citation>
    <scope>NUCLEOTIDE SEQUENCE [LARGE SCALE GENOMIC DNA]</scope>
    <source>
        <strain evidence="2 3">CBS 114990</strain>
    </source>
</reference>
<dbReference type="PANTHER" id="PTHR28043">
    <property type="entry name" value="INCREASED RECOMBINATION CENTERS PROTEIN 6"/>
    <property type="match status" value="1"/>
</dbReference>
<keyword evidence="3" id="KW-1185">Reference proteome</keyword>
<evidence type="ECO:0008006" key="4">
    <source>
        <dbReference type="Google" id="ProtNLM"/>
    </source>
</evidence>
<evidence type="ECO:0000313" key="3">
    <source>
        <dbReference type="Proteomes" id="UP001433268"/>
    </source>
</evidence>
<evidence type="ECO:0000256" key="1">
    <source>
        <dbReference type="SAM" id="MobiDB-lite"/>
    </source>
</evidence>
<dbReference type="Gene3D" id="3.40.50.11960">
    <property type="match status" value="1"/>
</dbReference>
<feature type="region of interest" description="Disordered" evidence="1">
    <location>
        <begin position="201"/>
        <end position="241"/>
    </location>
</feature>
<proteinExistence type="predicted"/>
<dbReference type="Proteomes" id="UP001433268">
    <property type="component" value="Unassembled WGS sequence"/>
</dbReference>
<sequence length="350" mass="37573">MDISNPRRILAVSLEDDSIHLSRVVKGSAPETAGTTLAGASHTLSLKTAYYTASVPIWLDLVADPAEWSASFLSAEAKEVLEVLGGLVVVFPLPLKPDSTEAKAARALIEHVGQVVQKGLGGWAWDGVGLCVGVGEIDDVDEWDGCAAECGLEFVQVRAKGSEARNEFGAVSTPCMSSHWLIRFIEQKRLASPRAKEALEANEWDQVEGDDDLGSDFGDFEAALDGDGDDGSKDTDLDPESLDFGFGRADFEGLKKAIFSGGENEDDGGEDFMNGEPPSQPKKKQGPDGAETRQSNAIKEGDDKLDEAEVQKLEGMMRKLQAVRDMSAGLPEDQRKRMAAKAVGEVMKDL</sequence>
<organism evidence="2 3">
    <name type="scientific">Apiospora hydei</name>
    <dbReference type="NCBI Taxonomy" id="1337664"/>
    <lineage>
        <taxon>Eukaryota</taxon>
        <taxon>Fungi</taxon>
        <taxon>Dikarya</taxon>
        <taxon>Ascomycota</taxon>
        <taxon>Pezizomycotina</taxon>
        <taxon>Sordariomycetes</taxon>
        <taxon>Xylariomycetidae</taxon>
        <taxon>Amphisphaeriales</taxon>
        <taxon>Apiosporaceae</taxon>
        <taxon>Apiospora</taxon>
    </lineage>
</organism>
<protein>
    <recommendedName>
        <fullName evidence="4">Alpha and gamma adaptin binding protein p34</fullName>
    </recommendedName>
</protein>
<comment type="caution">
    <text evidence="2">The sequence shown here is derived from an EMBL/GenBank/DDBJ whole genome shotgun (WGS) entry which is preliminary data.</text>
</comment>
<feature type="region of interest" description="Disordered" evidence="1">
    <location>
        <begin position="259"/>
        <end position="306"/>
    </location>
</feature>
<dbReference type="EMBL" id="JAQQWN010000010">
    <property type="protein sequence ID" value="KAK8062975.1"/>
    <property type="molecule type" value="Genomic_DNA"/>
</dbReference>
<dbReference type="PANTHER" id="PTHR28043:SF1">
    <property type="entry name" value="INCREASED RECOMBINATION CENTERS PROTEIN 6"/>
    <property type="match status" value="1"/>
</dbReference>
<dbReference type="GeneID" id="92052446"/>
<feature type="compositionally biased region" description="Acidic residues" evidence="1">
    <location>
        <begin position="201"/>
        <end position="229"/>
    </location>
</feature>
<evidence type="ECO:0000313" key="2">
    <source>
        <dbReference type="EMBL" id="KAK8062975.1"/>
    </source>
</evidence>
<name>A0ABR1UY33_9PEZI</name>
<dbReference type="InterPro" id="IPR034627">
    <property type="entry name" value="Irc6"/>
</dbReference>
<accession>A0ABR1UY33</accession>
<dbReference type="Pfam" id="PF10199">
    <property type="entry name" value="Adaptin_binding"/>
    <property type="match status" value="1"/>
</dbReference>
<dbReference type="RefSeq" id="XP_066661574.1">
    <property type="nucleotide sequence ID" value="XM_066819386.1"/>
</dbReference>